<keyword evidence="1" id="KW-0472">Membrane</keyword>
<dbReference type="Proteomes" id="UP000198618">
    <property type="component" value="Unassembled WGS sequence"/>
</dbReference>
<keyword evidence="1" id="KW-1133">Transmembrane helix</keyword>
<proteinExistence type="predicted"/>
<accession>A0A1I0GTQ2</accession>
<reference evidence="2 3" key="1">
    <citation type="submission" date="2016-10" db="EMBL/GenBank/DDBJ databases">
        <authorList>
            <person name="de Groot N.N."/>
        </authorList>
    </citation>
    <scope>NUCLEOTIDE SEQUENCE [LARGE SCALE GENOMIC DNA]</scope>
    <source>
        <strain evidence="2 3">IBRC-M 10780</strain>
    </source>
</reference>
<dbReference type="AlphaFoldDB" id="A0A1I0GTQ2"/>
<evidence type="ECO:0000313" key="2">
    <source>
        <dbReference type="EMBL" id="SET74474.1"/>
    </source>
</evidence>
<dbReference type="EMBL" id="FOHE01000024">
    <property type="protein sequence ID" value="SET74474.1"/>
    <property type="molecule type" value="Genomic_DNA"/>
</dbReference>
<protein>
    <submittedName>
        <fullName evidence="2">Inhibitor of the pro-sigma K processing machinery</fullName>
    </submittedName>
</protein>
<organism evidence="2 3">
    <name type="scientific">Oceanobacillus limi</name>
    <dbReference type="NCBI Taxonomy" id="930131"/>
    <lineage>
        <taxon>Bacteria</taxon>
        <taxon>Bacillati</taxon>
        <taxon>Bacillota</taxon>
        <taxon>Bacilli</taxon>
        <taxon>Bacillales</taxon>
        <taxon>Bacillaceae</taxon>
        <taxon>Oceanobacillus</taxon>
    </lineage>
</organism>
<feature type="transmembrane region" description="Helical" evidence="1">
    <location>
        <begin position="64"/>
        <end position="89"/>
    </location>
</feature>
<dbReference type="Pfam" id="PF07441">
    <property type="entry name" value="BofA"/>
    <property type="match status" value="1"/>
</dbReference>
<evidence type="ECO:0000256" key="1">
    <source>
        <dbReference type="SAM" id="Phobius"/>
    </source>
</evidence>
<name>A0A1I0GTQ2_9BACI</name>
<gene>
    <name evidence="2" type="ORF">SAMN05216389_12418</name>
</gene>
<dbReference type="InterPro" id="IPR010001">
    <property type="entry name" value="BofA"/>
</dbReference>
<keyword evidence="1" id="KW-0812">Transmembrane</keyword>
<sequence>MYVSSTLVISIMIALIVILLFVGAPVKPMRFIAQGTVKLGIGVLFLFFFNVIAGSIGLHIPINLFTAVVSGFLGLFGVASLAAIHLFIIP</sequence>
<feature type="transmembrane region" description="Helical" evidence="1">
    <location>
        <begin position="36"/>
        <end position="58"/>
    </location>
</feature>
<dbReference type="NCBIfam" id="TIGR02862">
    <property type="entry name" value="spore_BofA"/>
    <property type="match status" value="1"/>
</dbReference>
<keyword evidence="3" id="KW-1185">Reference proteome</keyword>
<dbReference type="STRING" id="930131.SAMN05216389_12418"/>
<evidence type="ECO:0000313" key="3">
    <source>
        <dbReference type="Proteomes" id="UP000198618"/>
    </source>
</evidence>
<feature type="transmembrane region" description="Helical" evidence="1">
    <location>
        <begin position="6"/>
        <end position="24"/>
    </location>
</feature>